<name>A0A929N3N1_9ACTO</name>
<sequence length="320" mass="34400">MATADGLDELRERILRDAPAPQWRTADDLARLSVEAFVSQRATGRVLRSSGELRFTGAGVRGHEASLPAVAHVMSALQRLVDATGAAVEGVRTGTGKLPEAIRRRTCLQLSADPQPGSLRLVFSPKSDVTEELGDDVPMVVDGDDERLLTDRAFEDLVALLAVGAEDAPVADRFADDVRERGPRVASALKTYADALVRGGFTTDLVWKEPERPTRRVTTTRADAVRISSIINGRDLDEEPASVEGLLIGISREGRVALVVDTDGEGGVVQILRGGLQDVDIDSLHTGSRVRVEVVEKPRVSAAGETSIIRRACRVEVLSD</sequence>
<dbReference type="EMBL" id="JABZFZ010000148">
    <property type="protein sequence ID" value="MBF0939975.1"/>
    <property type="molecule type" value="Genomic_DNA"/>
</dbReference>
<dbReference type="AlphaFoldDB" id="A0A929N3N1"/>
<evidence type="ECO:0000313" key="1">
    <source>
        <dbReference type="EMBL" id="MBF0939975.1"/>
    </source>
</evidence>
<organism evidence="1 2">
    <name type="scientific">Schaalia georgiae</name>
    <dbReference type="NCBI Taxonomy" id="52768"/>
    <lineage>
        <taxon>Bacteria</taxon>
        <taxon>Bacillati</taxon>
        <taxon>Actinomycetota</taxon>
        <taxon>Actinomycetes</taxon>
        <taxon>Actinomycetales</taxon>
        <taxon>Actinomycetaceae</taxon>
        <taxon>Schaalia</taxon>
    </lineage>
</organism>
<reference evidence="1" key="1">
    <citation type="submission" date="2020-04" db="EMBL/GenBank/DDBJ databases">
        <title>Deep metagenomics examines the oral microbiome during advanced dental caries in children, revealing novel taxa and co-occurrences with host molecules.</title>
        <authorList>
            <person name="Baker J.L."/>
            <person name="Morton J.T."/>
            <person name="Dinis M."/>
            <person name="Alvarez R."/>
            <person name="Tran N.C."/>
            <person name="Knight R."/>
            <person name="Edlund A."/>
        </authorList>
    </citation>
    <scope>NUCLEOTIDE SEQUENCE</scope>
    <source>
        <strain evidence="1">JCVI_32_bin.64</strain>
    </source>
</reference>
<evidence type="ECO:0000313" key="2">
    <source>
        <dbReference type="Proteomes" id="UP000718630"/>
    </source>
</evidence>
<proteinExistence type="predicted"/>
<accession>A0A929N3N1</accession>
<dbReference type="Proteomes" id="UP000718630">
    <property type="component" value="Unassembled WGS sequence"/>
</dbReference>
<comment type="caution">
    <text evidence="1">The sequence shown here is derived from an EMBL/GenBank/DDBJ whole genome shotgun (WGS) entry which is preliminary data.</text>
</comment>
<protein>
    <submittedName>
        <fullName evidence="1">Uncharacterized protein</fullName>
    </submittedName>
</protein>
<gene>
    <name evidence="1" type="ORF">HXK03_03765</name>
</gene>